<keyword evidence="2" id="KW-1185">Reference proteome</keyword>
<feature type="non-terminal residue" evidence="1">
    <location>
        <position position="1"/>
    </location>
</feature>
<comment type="caution">
    <text evidence="1">The sequence shown here is derived from an EMBL/GenBank/DDBJ whole genome shotgun (WGS) entry which is preliminary data.</text>
</comment>
<reference evidence="1" key="1">
    <citation type="submission" date="2022-03" db="EMBL/GenBank/DDBJ databases">
        <title>Draft genome sequence of Aduncisulcus paluster, a free-living microaerophilic Fornicata.</title>
        <authorList>
            <person name="Yuyama I."/>
            <person name="Kume K."/>
            <person name="Tamura T."/>
            <person name="Inagaki Y."/>
            <person name="Hashimoto T."/>
        </authorList>
    </citation>
    <scope>NUCLEOTIDE SEQUENCE</scope>
    <source>
        <strain evidence="1">NY0171</strain>
    </source>
</reference>
<accession>A0ABQ5KG40</accession>
<dbReference type="EMBL" id="BQXS01009676">
    <property type="protein sequence ID" value="GKT31457.1"/>
    <property type="molecule type" value="Genomic_DNA"/>
</dbReference>
<dbReference type="Proteomes" id="UP001057375">
    <property type="component" value="Unassembled WGS sequence"/>
</dbReference>
<organism evidence="1 2">
    <name type="scientific">Aduncisulcus paluster</name>
    <dbReference type="NCBI Taxonomy" id="2918883"/>
    <lineage>
        <taxon>Eukaryota</taxon>
        <taxon>Metamonada</taxon>
        <taxon>Carpediemonas-like organisms</taxon>
        <taxon>Aduncisulcus</taxon>
    </lineage>
</organism>
<evidence type="ECO:0000313" key="2">
    <source>
        <dbReference type="Proteomes" id="UP001057375"/>
    </source>
</evidence>
<name>A0ABQ5KG40_9EUKA</name>
<proteinExistence type="predicted"/>
<sequence>IDREVKELLFKKQWKGVVSIKHSGDLNAMRGRSSREIVSPFVIGEKFQGSSSSGVPFKSSRTLITSMSHNKMTFMGLPGFYSPSHNLKCIDVGRIMSIYVDPISPSLLVIRIAVGSSAVKKYTHSFKEGVVMMSDFLEESKIEEITLQARNGQLAALCVC</sequence>
<evidence type="ECO:0000313" key="1">
    <source>
        <dbReference type="EMBL" id="GKT31457.1"/>
    </source>
</evidence>
<protein>
    <submittedName>
        <fullName evidence="1">Uncharacterized protein</fullName>
    </submittedName>
</protein>
<gene>
    <name evidence="1" type="ORF">ADUPG1_005892</name>
</gene>